<name>A0A328TSJ4_9BACL</name>
<organism evidence="1 2">
    <name type="scientific">Paenibacillus montanisoli</name>
    <dbReference type="NCBI Taxonomy" id="2081970"/>
    <lineage>
        <taxon>Bacteria</taxon>
        <taxon>Bacillati</taxon>
        <taxon>Bacillota</taxon>
        <taxon>Bacilli</taxon>
        <taxon>Bacillales</taxon>
        <taxon>Paenibacillaceae</taxon>
        <taxon>Paenibacillus</taxon>
    </lineage>
</organism>
<dbReference type="OrthoDB" id="9811476at2"/>
<dbReference type="AlphaFoldDB" id="A0A328TSJ4"/>
<evidence type="ECO:0000313" key="2">
    <source>
        <dbReference type="Proteomes" id="UP000249260"/>
    </source>
</evidence>
<comment type="caution">
    <text evidence="1">The sequence shown here is derived from an EMBL/GenBank/DDBJ whole genome shotgun (WGS) entry which is preliminary data.</text>
</comment>
<keyword evidence="2" id="KW-1185">Reference proteome</keyword>
<dbReference type="Pfam" id="PF04250">
    <property type="entry name" value="DUF429"/>
    <property type="match status" value="1"/>
</dbReference>
<evidence type="ECO:0000313" key="1">
    <source>
        <dbReference type="EMBL" id="RAP73547.1"/>
    </source>
</evidence>
<accession>A0A328TSJ4</accession>
<dbReference type="EMBL" id="QLUW01000006">
    <property type="protein sequence ID" value="RAP73547.1"/>
    <property type="molecule type" value="Genomic_DNA"/>
</dbReference>
<reference evidence="1 2" key="1">
    <citation type="submission" date="2018-06" db="EMBL/GenBank/DDBJ databases">
        <title>Paenibacillus montanisoli sp. nov., isolated from mountain area soil.</title>
        <authorList>
            <person name="Wu M."/>
        </authorList>
    </citation>
    <scope>NUCLEOTIDE SEQUENCE [LARGE SCALE GENOMIC DNA]</scope>
    <source>
        <strain evidence="1 2">RA17</strain>
    </source>
</reference>
<proteinExistence type="predicted"/>
<dbReference type="Proteomes" id="UP000249260">
    <property type="component" value="Unassembled WGS sequence"/>
</dbReference>
<protein>
    <recommendedName>
        <fullName evidence="3">DUF429 domain-containing protein</fullName>
    </recommendedName>
</protein>
<gene>
    <name evidence="1" type="ORF">DL346_25035</name>
</gene>
<dbReference type="InterPro" id="IPR007362">
    <property type="entry name" value="DUF429"/>
</dbReference>
<evidence type="ECO:0008006" key="3">
    <source>
        <dbReference type="Google" id="ProtNLM"/>
    </source>
</evidence>
<sequence>MNNNALNGFAKKLLRAFQNGGYKLTMYIGVDGSQNQWVAALVDRDQGKPTIRYVQVAQLEELWAEYGAGCRKLLIDMPLGLSGGGKRRPDELAMEFLGPANKKRCFHAPSYDALAEWQRRQSADVKLTPQALYDAVNGFNVRDTGLKLTPPGYALVPRIANVREFVLSLPDRSIALEAHPELCFMALSNRDSFSSKHRLPGIFERLAVIQTRFPNFIEYVASNGSLVWSGDMSAKIDDVLDATVLALTAQRIHENPDRLVRLTNDPPMDDPTGIPIEIVYAKL</sequence>